<keyword evidence="2" id="KW-1185">Reference proteome</keyword>
<evidence type="ECO:0000313" key="1">
    <source>
        <dbReference type="EMBL" id="RMZ99582.1"/>
    </source>
</evidence>
<comment type="caution">
    <text evidence="1">The sequence shown here is derived from an EMBL/GenBank/DDBJ whole genome shotgun (WGS) entry which is preliminary data.</text>
</comment>
<protein>
    <submittedName>
        <fullName evidence="1">Uncharacterized protein</fullName>
    </submittedName>
</protein>
<dbReference type="AlphaFoldDB" id="A0A3M7PKH2"/>
<dbReference type="EMBL" id="REGN01010152">
    <property type="protein sequence ID" value="RMZ99582.1"/>
    <property type="molecule type" value="Genomic_DNA"/>
</dbReference>
<evidence type="ECO:0000313" key="2">
    <source>
        <dbReference type="Proteomes" id="UP000276133"/>
    </source>
</evidence>
<dbReference type="Proteomes" id="UP000276133">
    <property type="component" value="Unassembled WGS sequence"/>
</dbReference>
<proteinExistence type="predicted"/>
<organism evidence="1 2">
    <name type="scientific">Brachionus plicatilis</name>
    <name type="common">Marine rotifer</name>
    <name type="synonym">Brachionus muelleri</name>
    <dbReference type="NCBI Taxonomy" id="10195"/>
    <lineage>
        <taxon>Eukaryota</taxon>
        <taxon>Metazoa</taxon>
        <taxon>Spiralia</taxon>
        <taxon>Gnathifera</taxon>
        <taxon>Rotifera</taxon>
        <taxon>Eurotatoria</taxon>
        <taxon>Monogononta</taxon>
        <taxon>Pseudotrocha</taxon>
        <taxon>Ploima</taxon>
        <taxon>Brachionidae</taxon>
        <taxon>Brachionus</taxon>
    </lineage>
</organism>
<sequence>MRKRGARIYIIGDSYRKY</sequence>
<accession>A0A3M7PKH2</accession>
<gene>
    <name evidence="1" type="ORF">BpHYR1_007389</name>
</gene>
<name>A0A3M7PKH2_BRAPC</name>
<reference evidence="1 2" key="1">
    <citation type="journal article" date="2018" name="Sci. Rep.">
        <title>Genomic signatures of local adaptation to the degree of environmental predictability in rotifers.</title>
        <authorList>
            <person name="Franch-Gras L."/>
            <person name="Hahn C."/>
            <person name="Garcia-Roger E.M."/>
            <person name="Carmona M.J."/>
            <person name="Serra M."/>
            <person name="Gomez A."/>
        </authorList>
    </citation>
    <scope>NUCLEOTIDE SEQUENCE [LARGE SCALE GENOMIC DNA]</scope>
    <source>
        <strain evidence="1">HYR1</strain>
    </source>
</reference>